<evidence type="ECO:0000313" key="2">
    <source>
        <dbReference type="EMBL" id="TWT98019.1"/>
    </source>
</evidence>
<gene>
    <name evidence="2" type="ORF">Pla108_21740</name>
</gene>
<evidence type="ECO:0000259" key="1">
    <source>
        <dbReference type="Pfam" id="PF19783"/>
    </source>
</evidence>
<keyword evidence="3" id="KW-1185">Reference proteome</keyword>
<reference evidence="2 3" key="1">
    <citation type="submission" date="2019-02" db="EMBL/GenBank/DDBJ databases">
        <title>Deep-cultivation of Planctomycetes and their phenomic and genomic characterization uncovers novel biology.</title>
        <authorList>
            <person name="Wiegand S."/>
            <person name="Jogler M."/>
            <person name="Boedeker C."/>
            <person name="Pinto D."/>
            <person name="Vollmers J."/>
            <person name="Rivas-Marin E."/>
            <person name="Kohn T."/>
            <person name="Peeters S.H."/>
            <person name="Heuer A."/>
            <person name="Rast P."/>
            <person name="Oberbeckmann S."/>
            <person name="Bunk B."/>
            <person name="Jeske O."/>
            <person name="Meyerdierks A."/>
            <person name="Storesund J.E."/>
            <person name="Kallscheuer N."/>
            <person name="Luecker S."/>
            <person name="Lage O.M."/>
            <person name="Pohl T."/>
            <person name="Merkel B.J."/>
            <person name="Hornburger P."/>
            <person name="Mueller R.-W."/>
            <person name="Bruemmer F."/>
            <person name="Labrenz M."/>
            <person name="Spormann A.M."/>
            <person name="Op Den Camp H."/>
            <person name="Overmann J."/>
            <person name="Amann R."/>
            <person name="Jetten M.S.M."/>
            <person name="Mascher T."/>
            <person name="Medema M.H."/>
            <person name="Devos D.P."/>
            <person name="Kaster A.-K."/>
            <person name="Ovreas L."/>
            <person name="Rohde M."/>
            <person name="Galperin M.Y."/>
            <person name="Jogler C."/>
        </authorList>
    </citation>
    <scope>NUCLEOTIDE SEQUENCE [LARGE SCALE GENOMIC DNA]</scope>
    <source>
        <strain evidence="2 3">Pla108</strain>
    </source>
</reference>
<accession>A0A5C6AEI7</accession>
<dbReference type="InterPro" id="IPR046235">
    <property type="entry name" value="DUF6268"/>
</dbReference>
<sequence>MACAAAAVAQPLPASRLPPVGDEQPVWVGADAPPTVRLAQSTEAISRPAAIEPPPLAPPPSPAERGLFQGFELSADWLPRLDDDSLGHSKLSASASFGVPPFVLGVPLLVTPRAALHQLDGPNTIDVPSRVNDLDLSIGSFKKLGERWSARGSVNVGVYGDEDSLGASDALRVSGFGVAIYEASPEWQWVIGAAYLNRDDLAVVPAFGVIHDRGDVRFELTMPRPRILWRLPQDAAGTERAIYVAGDLGGGAWAVRRTDGTTDTLNLGSWGVGLGYETKAGPGAWFSGKRRYELGYVFGRTLEYAKSGEEISLDDSLVMRVGWNY</sequence>
<protein>
    <recommendedName>
        <fullName evidence="1">DUF6268 domain-containing protein</fullName>
    </recommendedName>
</protein>
<dbReference type="Pfam" id="PF19783">
    <property type="entry name" value="DUF6268"/>
    <property type="match status" value="1"/>
</dbReference>
<dbReference type="EMBL" id="SJPR01000002">
    <property type="protein sequence ID" value="TWT98019.1"/>
    <property type="molecule type" value="Genomic_DNA"/>
</dbReference>
<name>A0A5C6AEI7_9BACT</name>
<dbReference type="Proteomes" id="UP000317421">
    <property type="component" value="Unassembled WGS sequence"/>
</dbReference>
<organism evidence="2 3">
    <name type="scientific">Botrimarina colliarenosi</name>
    <dbReference type="NCBI Taxonomy" id="2528001"/>
    <lineage>
        <taxon>Bacteria</taxon>
        <taxon>Pseudomonadati</taxon>
        <taxon>Planctomycetota</taxon>
        <taxon>Planctomycetia</taxon>
        <taxon>Pirellulales</taxon>
        <taxon>Lacipirellulaceae</taxon>
        <taxon>Botrimarina</taxon>
    </lineage>
</organism>
<dbReference type="AlphaFoldDB" id="A0A5C6AEI7"/>
<proteinExistence type="predicted"/>
<comment type="caution">
    <text evidence="2">The sequence shown here is derived from an EMBL/GenBank/DDBJ whole genome shotgun (WGS) entry which is preliminary data.</text>
</comment>
<evidence type="ECO:0000313" key="3">
    <source>
        <dbReference type="Proteomes" id="UP000317421"/>
    </source>
</evidence>
<feature type="domain" description="DUF6268" evidence="1">
    <location>
        <begin position="127"/>
        <end position="221"/>
    </location>
</feature>